<sequence>MVYFMDQKDKITEKLKEGGYSFVLYKEGEWSTSEKRGIAPIMELLKENRELLRGAYVADKVIGKAAALLLIEGGISYLHAEVISEHATECLQKANIEYEYQELVPYIVNRSGDGMCPMEETVLDVTDTKIAYELLQEKIKKMQAAMQAQNMK</sequence>
<gene>
    <name evidence="2" type="ORF">DHW61_03455</name>
</gene>
<reference evidence="2 3" key="1">
    <citation type="journal article" date="2018" name="Nat. Biotechnol.">
        <title>A standardized bacterial taxonomy based on genome phylogeny substantially revises the tree of life.</title>
        <authorList>
            <person name="Parks D.H."/>
            <person name="Chuvochina M."/>
            <person name="Waite D.W."/>
            <person name="Rinke C."/>
            <person name="Skarshewski A."/>
            <person name="Chaumeil P.A."/>
            <person name="Hugenholtz P."/>
        </authorList>
    </citation>
    <scope>NUCLEOTIDE SEQUENCE [LARGE SCALE GENOMIC DNA]</scope>
    <source>
        <strain evidence="2">UBA11728</strain>
    </source>
</reference>
<dbReference type="InterPro" id="IPR016193">
    <property type="entry name" value="Cytidine_deaminase-like"/>
</dbReference>
<evidence type="ECO:0000313" key="2">
    <source>
        <dbReference type="EMBL" id="HCL01462.1"/>
    </source>
</evidence>
<dbReference type="GO" id="GO:0003824">
    <property type="term" value="F:catalytic activity"/>
    <property type="evidence" value="ECO:0007669"/>
    <property type="project" value="InterPro"/>
</dbReference>
<organism evidence="2 3">
    <name type="scientific">Lachnoclostridium phytofermentans</name>
    <dbReference type="NCBI Taxonomy" id="66219"/>
    <lineage>
        <taxon>Bacteria</taxon>
        <taxon>Bacillati</taxon>
        <taxon>Bacillota</taxon>
        <taxon>Clostridia</taxon>
        <taxon>Lachnospirales</taxon>
        <taxon>Lachnospiraceae</taxon>
    </lineage>
</organism>
<dbReference type="Pfam" id="PF08973">
    <property type="entry name" value="TM1506"/>
    <property type="match status" value="1"/>
</dbReference>
<keyword evidence="1" id="KW-0175">Coiled coil</keyword>
<name>A0A3D2X2X8_9FIRM</name>
<dbReference type="Gene3D" id="3.40.140.30">
    <property type="entry name" value="Hypothetical protein TM1506"/>
    <property type="match status" value="1"/>
</dbReference>
<evidence type="ECO:0000313" key="3">
    <source>
        <dbReference type="Proteomes" id="UP000262969"/>
    </source>
</evidence>
<feature type="coiled-coil region" evidence="1">
    <location>
        <begin position="125"/>
        <end position="152"/>
    </location>
</feature>
<evidence type="ECO:0000256" key="1">
    <source>
        <dbReference type="SAM" id="Coils"/>
    </source>
</evidence>
<dbReference type="SUPFAM" id="SSF53927">
    <property type="entry name" value="Cytidine deaminase-like"/>
    <property type="match status" value="1"/>
</dbReference>
<protein>
    <submittedName>
        <fullName evidence="2">DUF1893 domain-containing protein</fullName>
    </submittedName>
</protein>
<dbReference type="Proteomes" id="UP000262969">
    <property type="component" value="Unassembled WGS sequence"/>
</dbReference>
<proteinExistence type="predicted"/>
<comment type="caution">
    <text evidence="2">The sequence shown here is derived from an EMBL/GenBank/DDBJ whole genome shotgun (WGS) entry which is preliminary data.</text>
</comment>
<dbReference type="InterPro" id="IPR015067">
    <property type="entry name" value="DUF1893_TM1506-like"/>
</dbReference>
<dbReference type="InterPro" id="IPR037081">
    <property type="entry name" value="Hyp_TM1506"/>
</dbReference>
<accession>A0A3D2X2X8</accession>
<dbReference type="EMBL" id="DPVV01000122">
    <property type="protein sequence ID" value="HCL01462.1"/>
    <property type="molecule type" value="Genomic_DNA"/>
</dbReference>
<dbReference type="AlphaFoldDB" id="A0A3D2X2X8"/>